<reference evidence="2" key="2">
    <citation type="submission" date="2022-06" db="UniProtKB">
        <authorList>
            <consortium name="EnsemblMetazoa"/>
        </authorList>
    </citation>
    <scope>IDENTIFICATION</scope>
    <source>
        <strain evidence="2">DF5081</strain>
    </source>
</reference>
<protein>
    <submittedName>
        <fullName evidence="2">Uncharacterized protein</fullName>
    </submittedName>
</protein>
<dbReference type="AlphaFoldDB" id="A0A8R1IR45"/>
<evidence type="ECO:0000313" key="2">
    <source>
        <dbReference type="EnsemblMetazoa" id="CJA40295.1"/>
    </source>
</evidence>
<dbReference type="EnsemblMetazoa" id="CJA40295.1">
    <property type="protein sequence ID" value="CJA40295.1"/>
    <property type="gene ID" value="WBGene00216143"/>
</dbReference>
<feature type="region of interest" description="Disordered" evidence="1">
    <location>
        <begin position="1"/>
        <end position="22"/>
    </location>
</feature>
<sequence length="110" mass="12433">MEKMQAKESKTEAEEEPMLEEMGGNVPIVDEELLLGLDGEVVLKKTAGAAEVRDSAVVCGDWILYRYSIVAMTSHRLQHLLHPMKQRFFHVTIQNALQFECCDKKVGDNL</sequence>
<reference evidence="3" key="1">
    <citation type="submission" date="2010-08" db="EMBL/GenBank/DDBJ databases">
        <authorList>
            <consortium name="Caenorhabditis japonica Sequencing Consortium"/>
            <person name="Wilson R.K."/>
        </authorList>
    </citation>
    <scope>NUCLEOTIDE SEQUENCE [LARGE SCALE GENOMIC DNA]</scope>
    <source>
        <strain evidence="3">DF5081</strain>
    </source>
</reference>
<accession>A0A8R1IR45</accession>
<evidence type="ECO:0000256" key="1">
    <source>
        <dbReference type="SAM" id="MobiDB-lite"/>
    </source>
</evidence>
<keyword evidence="3" id="KW-1185">Reference proteome</keyword>
<dbReference type="Proteomes" id="UP000005237">
    <property type="component" value="Unassembled WGS sequence"/>
</dbReference>
<name>A0A8R1IR45_CAEJA</name>
<evidence type="ECO:0000313" key="3">
    <source>
        <dbReference type="Proteomes" id="UP000005237"/>
    </source>
</evidence>
<proteinExistence type="predicted"/>
<organism evidence="2 3">
    <name type="scientific">Caenorhabditis japonica</name>
    <dbReference type="NCBI Taxonomy" id="281687"/>
    <lineage>
        <taxon>Eukaryota</taxon>
        <taxon>Metazoa</taxon>
        <taxon>Ecdysozoa</taxon>
        <taxon>Nematoda</taxon>
        <taxon>Chromadorea</taxon>
        <taxon>Rhabditida</taxon>
        <taxon>Rhabditina</taxon>
        <taxon>Rhabditomorpha</taxon>
        <taxon>Rhabditoidea</taxon>
        <taxon>Rhabditidae</taxon>
        <taxon>Peloderinae</taxon>
        <taxon>Caenorhabditis</taxon>
    </lineage>
</organism>
<feature type="compositionally biased region" description="Basic and acidic residues" evidence="1">
    <location>
        <begin position="1"/>
        <end position="12"/>
    </location>
</feature>